<dbReference type="GO" id="GO:0005737">
    <property type="term" value="C:cytoplasm"/>
    <property type="evidence" value="ECO:0007669"/>
    <property type="project" value="UniProtKB-SubCell"/>
</dbReference>
<dbReference type="VEuPathDB" id="MicrosporidiaDB:ECU11_1100"/>
<keyword evidence="8 13" id="KW-0648">Protein biosynthesis</keyword>
<dbReference type="SUPFAM" id="SSF52374">
    <property type="entry name" value="Nucleotidylyl transferase"/>
    <property type="match status" value="1"/>
</dbReference>
<dbReference type="InterPro" id="IPR002301">
    <property type="entry name" value="Ile-tRNA-ligase"/>
</dbReference>
<keyword evidence="9 13" id="KW-0030">Aminoacyl-tRNA synthetase</keyword>
<evidence type="ECO:0000259" key="14">
    <source>
        <dbReference type="Pfam" id="PF00133"/>
    </source>
</evidence>
<accession>M1KHY2</accession>
<organism evidence="16">
    <name type="scientific">Encephalitozoon cuniculi</name>
    <name type="common">Microsporidian parasite</name>
    <dbReference type="NCBI Taxonomy" id="6035"/>
    <lineage>
        <taxon>Eukaryota</taxon>
        <taxon>Fungi</taxon>
        <taxon>Fungi incertae sedis</taxon>
        <taxon>Microsporidia</taxon>
        <taxon>Unikaryonidae</taxon>
        <taxon>Encephalitozoon</taxon>
    </lineage>
</organism>
<dbReference type="VEuPathDB" id="MicrosporidiaDB:AEWQ_111090"/>
<reference evidence="16" key="1">
    <citation type="journal article" date="2013" name="Eukaryot. Cell">
        <title>Extremely Reduced Levels of Heterozygosity in the Vertebrate Pathogen Encephalitozoon cuniculi.</title>
        <authorList>
            <person name="Selman M."/>
            <person name="Sak B."/>
            <person name="Kvac M."/>
            <person name="Farinelli L."/>
            <person name="Weiss L.M."/>
            <person name="Corradi N."/>
        </authorList>
    </citation>
    <scope>NUCLEOTIDE SEQUENCE</scope>
</reference>
<dbReference type="InterPro" id="IPR009080">
    <property type="entry name" value="tRNAsynth_Ia_anticodon-bd"/>
</dbReference>
<evidence type="ECO:0000256" key="7">
    <source>
        <dbReference type="ARBA" id="ARBA00022840"/>
    </source>
</evidence>
<evidence type="ECO:0000256" key="6">
    <source>
        <dbReference type="ARBA" id="ARBA00022741"/>
    </source>
</evidence>
<dbReference type="VEuPathDB" id="MicrosporidiaDB:AEWR_111090"/>
<evidence type="ECO:0000256" key="11">
    <source>
        <dbReference type="ARBA" id="ARBA00048359"/>
    </source>
</evidence>
<dbReference type="InterPro" id="IPR001412">
    <property type="entry name" value="aa-tRNA-synth_I_CS"/>
</dbReference>
<evidence type="ECO:0000256" key="12">
    <source>
        <dbReference type="ARBA" id="ARBA00072822"/>
    </source>
</evidence>
<evidence type="ECO:0000256" key="9">
    <source>
        <dbReference type="ARBA" id="ARBA00023146"/>
    </source>
</evidence>
<keyword evidence="7 13" id="KW-0067">ATP-binding</keyword>
<dbReference type="EMBL" id="KC513604">
    <property type="protein sequence ID" value="AGE94841.1"/>
    <property type="molecule type" value="Genomic_DNA"/>
</dbReference>
<evidence type="ECO:0000256" key="13">
    <source>
        <dbReference type="RuleBase" id="RU363035"/>
    </source>
</evidence>
<dbReference type="InterPro" id="IPR014729">
    <property type="entry name" value="Rossmann-like_a/b/a_fold"/>
</dbReference>
<name>M1KHY2_ENCCN</name>
<evidence type="ECO:0000256" key="5">
    <source>
        <dbReference type="ARBA" id="ARBA00022598"/>
    </source>
</evidence>
<dbReference type="SUPFAM" id="SSF47323">
    <property type="entry name" value="Anticodon-binding domain of a subclass of class I aminoacyl-tRNA synthetases"/>
    <property type="match status" value="1"/>
</dbReference>
<dbReference type="FunFam" id="3.40.50.620:FF:000023">
    <property type="entry name" value="Isoleucyl-tRNA synthetase,cytoplasmic"/>
    <property type="match status" value="1"/>
</dbReference>
<dbReference type="Gene3D" id="3.40.50.620">
    <property type="entry name" value="HUPs"/>
    <property type="match status" value="2"/>
</dbReference>
<protein>
    <recommendedName>
        <fullName evidence="12">Probable isoleucine--tRNA ligase, cytoplasmic</fullName>
        <ecNumber evidence="3">6.1.1.5</ecNumber>
    </recommendedName>
    <alternativeName>
        <fullName evidence="10">Isoleucyl-tRNA synthetase</fullName>
    </alternativeName>
</protein>
<keyword evidence="6 13" id="KW-0547">Nucleotide-binding</keyword>
<evidence type="ECO:0000256" key="4">
    <source>
        <dbReference type="ARBA" id="ARBA00022490"/>
    </source>
</evidence>
<feature type="domain" description="Methionyl/Valyl/Leucyl/Isoleucyl-tRNA synthetase anticodon-binding" evidence="15">
    <location>
        <begin position="688"/>
        <end position="818"/>
    </location>
</feature>
<dbReference type="NCBIfam" id="TIGR00392">
    <property type="entry name" value="ileS"/>
    <property type="match status" value="1"/>
</dbReference>
<dbReference type="Gene3D" id="1.10.730.10">
    <property type="entry name" value="Isoleucyl-tRNA Synthetase, Domain 1"/>
    <property type="match status" value="1"/>
</dbReference>
<proteinExistence type="inferred from homology"/>
<keyword evidence="5 13" id="KW-0436">Ligase</keyword>
<dbReference type="SUPFAM" id="SSF50677">
    <property type="entry name" value="ValRS/IleRS/LeuRS editing domain"/>
    <property type="match status" value="1"/>
</dbReference>
<evidence type="ECO:0000256" key="10">
    <source>
        <dbReference type="ARBA" id="ARBA00032665"/>
    </source>
</evidence>
<dbReference type="GO" id="GO:0002161">
    <property type="term" value="F:aminoacyl-tRNA deacylase activity"/>
    <property type="evidence" value="ECO:0007669"/>
    <property type="project" value="InterPro"/>
</dbReference>
<dbReference type="VEuPathDB" id="MicrosporidiaDB:M970_111090"/>
<evidence type="ECO:0000256" key="2">
    <source>
        <dbReference type="ARBA" id="ARBA00005594"/>
    </source>
</evidence>
<dbReference type="AlphaFoldDB" id="M1KHY2"/>
<dbReference type="Pfam" id="PF00133">
    <property type="entry name" value="tRNA-synt_1"/>
    <property type="match status" value="1"/>
</dbReference>
<dbReference type="InterPro" id="IPR023586">
    <property type="entry name" value="Ile-tRNA-ligase_type2"/>
</dbReference>
<dbReference type="PANTHER" id="PTHR42780:SF1">
    <property type="entry name" value="ISOLEUCINE--TRNA LIGASE, CYTOPLASMIC"/>
    <property type="match status" value="1"/>
</dbReference>
<comment type="similarity">
    <text evidence="2 13">Belongs to the class-I aminoacyl-tRNA synthetase family.</text>
</comment>
<dbReference type="GO" id="GO:0006428">
    <property type="term" value="P:isoleucyl-tRNA aminoacylation"/>
    <property type="evidence" value="ECO:0007669"/>
    <property type="project" value="InterPro"/>
</dbReference>
<dbReference type="VEuPathDB" id="MicrosporidiaDB:AEWD_111090"/>
<sequence>MYRKNANFVECEEEVLEYWRRNKSFERSCERSRGREKFTFYDGPPFATGLPHYGHLLSGTIKDTVTRFFYQQGYDVDRRFGWDCHGLPVEYEIDKKLGISSRAEVLEMGIGKYNAECRGIVMKYSSEWEAVVERLGRWVSFRDGYRTMDMTFMESVWNIFKELFSRGLIYRGFRVMPFSTACSTPLSNFESNQNYKDVSDPSVLIAFPLLKPLGGYMLSLVAWTTTPWTLPSNCGLAVNPGFLYGVFEHKEKFYLMHVDRIGEYFKDARILQRVSGRELEGLEYEQPFDYFEEYRKKGFFRVLASGFVTDTDGTGVVHCAPGFGECDYNAFVEKGLIRENDLVPCPVDENGRYTSEVRRYAGRYVKDCDKAILSDIRDKVLMNQRIVHKYPFCWRSDTPLLYKLVPNWFVKVKDHVDSLLRNNEKINWVPPDIKYKRFHNWLENARDWSISRNRFWGTPIPLWVTEDYSDMICIGSVGELEELSGRKIDDIHREFIDGIVIHRNGREYRRVEEVLDCWFESGSMPYAQDHWPFCKESGVDLGSLSVSGGEERNKKLVKENFPAHFIGEGLDQTRGWFYTLHVISSLLFGQPAFLNVVVNGIVLAEDGRKMSKRLRNYPDPSHIFNTYGADSLRMYLISSPVVEAENLKFSEGGVKEVLKTLIIPWYNSLGFYLENRDVEPDGRSLPMDGWITASFDNFAWSLTRKMRKYELSSVLTLALRFIDDLSNWYIRMYRKEIRAGHHTVLGEILKKFSIVMGPFTPFFSEYSYQSLNPGESVHFQEYPVCKNGTHPFEMAKSIIAAVRRLRETNSISLKTPLKSATLMSSSSLYEGIKDYIDAIKTECNVLELLYKEEDRSMFDITVKPNFLSLKKDKATMKKKMKVIQGLTGDQAYSLLSSPLVVDGLEILRDDVLIVKKIRCEGIAQEFGDFSIIIDNTLDEDMVKMKIAREFHSYIQKLRKSAGLRVGDDVVVDIQCPDLKGIVSKYFDISFGSLGALSGRGEYEFDGTLYPVSLYKKL</sequence>
<dbReference type="Pfam" id="PF08264">
    <property type="entry name" value="Anticodon_1"/>
    <property type="match status" value="1"/>
</dbReference>
<dbReference type="InterPro" id="IPR009008">
    <property type="entry name" value="Val/Leu/Ile-tRNA-synth_edit"/>
</dbReference>
<evidence type="ECO:0000313" key="16">
    <source>
        <dbReference type="EMBL" id="AGE94841.1"/>
    </source>
</evidence>
<dbReference type="PRINTS" id="PR00984">
    <property type="entry name" value="TRNASYNTHILE"/>
</dbReference>
<dbReference type="GO" id="GO:0004822">
    <property type="term" value="F:isoleucine-tRNA ligase activity"/>
    <property type="evidence" value="ECO:0007669"/>
    <property type="project" value="UniProtKB-EC"/>
</dbReference>
<comment type="subcellular location">
    <subcellularLocation>
        <location evidence="1">Cytoplasm</location>
    </subcellularLocation>
</comment>
<dbReference type="CDD" id="cd00818">
    <property type="entry name" value="IleRS_core"/>
    <property type="match status" value="1"/>
</dbReference>
<evidence type="ECO:0000256" key="1">
    <source>
        <dbReference type="ARBA" id="ARBA00004496"/>
    </source>
</evidence>
<dbReference type="InterPro" id="IPR002300">
    <property type="entry name" value="aa-tRNA-synth_Ia"/>
</dbReference>
<feature type="domain" description="Aminoacyl-tRNA synthetase class Ia" evidence="14">
    <location>
        <begin position="15"/>
        <end position="647"/>
    </location>
</feature>
<evidence type="ECO:0000256" key="8">
    <source>
        <dbReference type="ARBA" id="ARBA00022917"/>
    </source>
</evidence>
<evidence type="ECO:0000259" key="15">
    <source>
        <dbReference type="Pfam" id="PF08264"/>
    </source>
</evidence>
<gene>
    <name evidence="16" type="ORF">ECU11_1100</name>
</gene>
<dbReference type="EC" id="6.1.1.5" evidence="3"/>
<dbReference type="InterPro" id="IPR013155">
    <property type="entry name" value="M/V/L/I-tRNA-synth_anticd-bd"/>
</dbReference>
<evidence type="ECO:0000256" key="3">
    <source>
        <dbReference type="ARBA" id="ARBA00013165"/>
    </source>
</evidence>
<comment type="catalytic activity">
    <reaction evidence="11">
        <text>tRNA(Ile) + L-isoleucine + ATP = L-isoleucyl-tRNA(Ile) + AMP + diphosphate</text>
        <dbReference type="Rhea" id="RHEA:11060"/>
        <dbReference type="Rhea" id="RHEA-COMP:9666"/>
        <dbReference type="Rhea" id="RHEA-COMP:9695"/>
        <dbReference type="ChEBI" id="CHEBI:30616"/>
        <dbReference type="ChEBI" id="CHEBI:33019"/>
        <dbReference type="ChEBI" id="CHEBI:58045"/>
        <dbReference type="ChEBI" id="CHEBI:78442"/>
        <dbReference type="ChEBI" id="CHEBI:78528"/>
        <dbReference type="ChEBI" id="CHEBI:456215"/>
        <dbReference type="EC" id="6.1.1.5"/>
    </reaction>
</comment>
<dbReference type="PANTHER" id="PTHR42780">
    <property type="entry name" value="SOLEUCYL-TRNA SYNTHETASE"/>
    <property type="match status" value="1"/>
</dbReference>
<keyword evidence="4" id="KW-0963">Cytoplasm</keyword>
<dbReference type="PROSITE" id="PS00178">
    <property type="entry name" value="AA_TRNA_LIGASE_I"/>
    <property type="match status" value="1"/>
</dbReference>
<dbReference type="Pfam" id="PF19302">
    <property type="entry name" value="DUF5915"/>
    <property type="match status" value="1"/>
</dbReference>
<dbReference type="GO" id="GO:0005524">
    <property type="term" value="F:ATP binding"/>
    <property type="evidence" value="ECO:0007669"/>
    <property type="project" value="UniProtKB-KW"/>
</dbReference>